<name>A0A8T0W0W4_PANVG</name>
<dbReference type="Proteomes" id="UP000823388">
    <property type="component" value="Chromosome 2N"/>
</dbReference>
<feature type="region of interest" description="Disordered" evidence="1">
    <location>
        <begin position="19"/>
        <end position="167"/>
    </location>
</feature>
<organism evidence="2 3">
    <name type="scientific">Panicum virgatum</name>
    <name type="common">Blackwell switchgrass</name>
    <dbReference type="NCBI Taxonomy" id="38727"/>
    <lineage>
        <taxon>Eukaryota</taxon>
        <taxon>Viridiplantae</taxon>
        <taxon>Streptophyta</taxon>
        <taxon>Embryophyta</taxon>
        <taxon>Tracheophyta</taxon>
        <taxon>Spermatophyta</taxon>
        <taxon>Magnoliopsida</taxon>
        <taxon>Liliopsida</taxon>
        <taxon>Poales</taxon>
        <taxon>Poaceae</taxon>
        <taxon>PACMAD clade</taxon>
        <taxon>Panicoideae</taxon>
        <taxon>Panicodae</taxon>
        <taxon>Paniceae</taxon>
        <taxon>Panicinae</taxon>
        <taxon>Panicum</taxon>
        <taxon>Panicum sect. Hiantes</taxon>
    </lineage>
</organism>
<sequence length="167" mass="18044">MVDKLEWRVANPGFEMLPPKLERSAGRPRVKRIKSRGEPGKRGPYQCKRCFQFGHIEKGCREPPTELGAELPPPFPPKSRKRKGEASTSTTKKTSKKSKKAAASTPSTSVVSEAAVSAGPITRRMAASISTPTRPSASPLSPGPTTRRMAAQLDISPGGIARRRIIS</sequence>
<feature type="compositionally biased region" description="Basic and acidic residues" evidence="1">
    <location>
        <begin position="55"/>
        <end position="64"/>
    </location>
</feature>
<protein>
    <recommendedName>
        <fullName evidence="4">CCHC-type domain-containing protein</fullName>
    </recommendedName>
</protein>
<evidence type="ECO:0000256" key="1">
    <source>
        <dbReference type="SAM" id="MobiDB-lite"/>
    </source>
</evidence>
<reference evidence="2" key="1">
    <citation type="submission" date="2020-05" db="EMBL/GenBank/DDBJ databases">
        <title>WGS assembly of Panicum virgatum.</title>
        <authorList>
            <person name="Lovell J.T."/>
            <person name="Jenkins J."/>
            <person name="Shu S."/>
            <person name="Juenger T.E."/>
            <person name="Schmutz J."/>
        </authorList>
    </citation>
    <scope>NUCLEOTIDE SEQUENCE</scope>
    <source>
        <strain evidence="2">AP13</strain>
    </source>
</reference>
<dbReference type="GO" id="GO:0003676">
    <property type="term" value="F:nucleic acid binding"/>
    <property type="evidence" value="ECO:0007669"/>
    <property type="project" value="InterPro"/>
</dbReference>
<comment type="caution">
    <text evidence="2">The sequence shown here is derived from an EMBL/GenBank/DDBJ whole genome shotgun (WGS) entry which is preliminary data.</text>
</comment>
<feature type="compositionally biased region" description="Polar residues" evidence="1">
    <location>
        <begin position="128"/>
        <end position="139"/>
    </location>
</feature>
<evidence type="ECO:0008006" key="4">
    <source>
        <dbReference type="Google" id="ProtNLM"/>
    </source>
</evidence>
<proteinExistence type="predicted"/>
<evidence type="ECO:0000313" key="2">
    <source>
        <dbReference type="EMBL" id="KAG2637139.1"/>
    </source>
</evidence>
<dbReference type="AlphaFoldDB" id="A0A8T0W0W4"/>
<dbReference type="SUPFAM" id="SSF57756">
    <property type="entry name" value="Retrovirus zinc finger-like domains"/>
    <property type="match status" value="1"/>
</dbReference>
<dbReference type="InterPro" id="IPR036875">
    <property type="entry name" value="Znf_CCHC_sf"/>
</dbReference>
<dbReference type="EMBL" id="CM029040">
    <property type="protein sequence ID" value="KAG2637139.1"/>
    <property type="molecule type" value="Genomic_DNA"/>
</dbReference>
<evidence type="ECO:0000313" key="3">
    <source>
        <dbReference type="Proteomes" id="UP000823388"/>
    </source>
</evidence>
<accession>A0A8T0W0W4</accession>
<gene>
    <name evidence="2" type="ORF">PVAP13_2NG518803</name>
</gene>
<keyword evidence="3" id="KW-1185">Reference proteome</keyword>
<dbReference type="GO" id="GO:0008270">
    <property type="term" value="F:zinc ion binding"/>
    <property type="evidence" value="ECO:0007669"/>
    <property type="project" value="InterPro"/>
</dbReference>
<feature type="compositionally biased region" description="Low complexity" evidence="1">
    <location>
        <begin position="101"/>
        <end position="118"/>
    </location>
</feature>